<dbReference type="InterPro" id="IPR011009">
    <property type="entry name" value="Kinase-like_dom_sf"/>
</dbReference>
<protein>
    <submittedName>
        <fullName evidence="6">(rape) hypothetical protein</fullName>
    </submittedName>
</protein>
<sequence>MYGGGEFLLPTANSPELWKSNVAAAFLKAGIRPTSPLHNKFSGMTLESSSTERNDDGRYSEYHPLPLPLGSPMSPFVVLLCSPSSPSSGVQGSSVVGGSEKEISKWKKGRFIGSGIFGKFYQGFNRLYHFEGIICAIKEVKVISDDKNSKECLKQLNQTAEDRRGIRN</sequence>
<dbReference type="AlphaFoldDB" id="A0A816KIQ8"/>
<dbReference type="EMBL" id="HG994366">
    <property type="protein sequence ID" value="CAF1919477.1"/>
    <property type="molecule type" value="Genomic_DNA"/>
</dbReference>
<evidence type="ECO:0000256" key="5">
    <source>
        <dbReference type="ARBA" id="ARBA00022840"/>
    </source>
</evidence>
<dbReference type="Proteomes" id="UP001295469">
    <property type="component" value="Chromosome C02"/>
</dbReference>
<dbReference type="PANTHER" id="PTHR48016">
    <property type="entry name" value="MAP KINASE KINASE KINASE SSK2-RELATED-RELATED"/>
    <property type="match status" value="1"/>
</dbReference>
<evidence type="ECO:0000256" key="2">
    <source>
        <dbReference type="ARBA" id="ARBA00022679"/>
    </source>
</evidence>
<evidence type="ECO:0000313" key="6">
    <source>
        <dbReference type="EMBL" id="CAF1919477.1"/>
    </source>
</evidence>
<dbReference type="PANTHER" id="PTHR48016:SF8">
    <property type="entry name" value="MITOGEN-ACTIVATED PROTEIN KINASE KINASE KINASE 3"/>
    <property type="match status" value="1"/>
</dbReference>
<evidence type="ECO:0000256" key="3">
    <source>
        <dbReference type="ARBA" id="ARBA00022741"/>
    </source>
</evidence>
<keyword evidence="4" id="KW-0418">Kinase</keyword>
<evidence type="ECO:0000256" key="4">
    <source>
        <dbReference type="ARBA" id="ARBA00022777"/>
    </source>
</evidence>
<name>A0A816KIQ8_BRANA</name>
<dbReference type="InterPro" id="IPR050538">
    <property type="entry name" value="MAP_kinase_kinase_kinase"/>
</dbReference>
<organism evidence="6">
    <name type="scientific">Brassica napus</name>
    <name type="common">Rape</name>
    <dbReference type="NCBI Taxonomy" id="3708"/>
    <lineage>
        <taxon>Eukaryota</taxon>
        <taxon>Viridiplantae</taxon>
        <taxon>Streptophyta</taxon>
        <taxon>Embryophyta</taxon>
        <taxon>Tracheophyta</taxon>
        <taxon>Spermatophyta</taxon>
        <taxon>Magnoliopsida</taxon>
        <taxon>eudicotyledons</taxon>
        <taxon>Gunneridae</taxon>
        <taxon>Pentapetalae</taxon>
        <taxon>rosids</taxon>
        <taxon>malvids</taxon>
        <taxon>Brassicales</taxon>
        <taxon>Brassicaceae</taxon>
        <taxon>Brassiceae</taxon>
        <taxon>Brassica</taxon>
    </lineage>
</organism>
<keyword evidence="2" id="KW-0808">Transferase</keyword>
<accession>A0A816KIQ8</accession>
<comment type="similarity">
    <text evidence="1">Belongs to the protein kinase superfamily. STE Ser/Thr protein kinase family. MAP kinase kinase kinase subfamily.</text>
</comment>
<dbReference type="GO" id="GO:0016301">
    <property type="term" value="F:kinase activity"/>
    <property type="evidence" value="ECO:0007669"/>
    <property type="project" value="UniProtKB-KW"/>
</dbReference>
<proteinExistence type="inferred from homology"/>
<gene>
    <name evidence="6" type="ORF">DARMORV10_C02P47610.1</name>
</gene>
<keyword evidence="3" id="KW-0547">Nucleotide-binding</keyword>
<dbReference type="Gramene" id="CDX87699">
    <property type="protein sequence ID" value="CDX87699"/>
    <property type="gene ID" value="GSBRNA2T00146722001"/>
</dbReference>
<evidence type="ECO:0000256" key="1">
    <source>
        <dbReference type="ARBA" id="ARBA00006529"/>
    </source>
</evidence>
<dbReference type="SUPFAM" id="SSF56112">
    <property type="entry name" value="Protein kinase-like (PK-like)"/>
    <property type="match status" value="1"/>
</dbReference>
<keyword evidence="5" id="KW-0067">ATP-binding</keyword>
<dbReference type="GO" id="GO:0005524">
    <property type="term" value="F:ATP binding"/>
    <property type="evidence" value="ECO:0007669"/>
    <property type="project" value="UniProtKB-KW"/>
</dbReference>
<reference evidence="6" key="1">
    <citation type="submission" date="2021-01" db="EMBL/GenBank/DDBJ databases">
        <authorList>
            <consortium name="Genoscope - CEA"/>
            <person name="William W."/>
        </authorList>
    </citation>
    <scope>NUCLEOTIDE SEQUENCE</scope>
</reference>